<keyword evidence="4 5" id="KW-0238">DNA-binding</keyword>
<evidence type="ECO:0000313" key="10">
    <source>
        <dbReference type="Proteomes" id="UP000789390"/>
    </source>
</evidence>
<dbReference type="GO" id="GO:0003677">
    <property type="term" value="F:DNA binding"/>
    <property type="evidence" value="ECO:0007669"/>
    <property type="project" value="UniProtKB-UniRule"/>
</dbReference>
<feature type="transmembrane region" description="Helical" evidence="7">
    <location>
        <begin position="593"/>
        <end position="617"/>
    </location>
</feature>
<evidence type="ECO:0000256" key="6">
    <source>
        <dbReference type="SAM" id="MobiDB-lite"/>
    </source>
</evidence>
<keyword evidence="7" id="KW-0812">Transmembrane</keyword>
<dbReference type="InterPro" id="IPR006612">
    <property type="entry name" value="THAP_Znf"/>
</dbReference>
<organism evidence="9 10">
    <name type="scientific">Daphnia galeata</name>
    <dbReference type="NCBI Taxonomy" id="27404"/>
    <lineage>
        <taxon>Eukaryota</taxon>
        <taxon>Metazoa</taxon>
        <taxon>Ecdysozoa</taxon>
        <taxon>Arthropoda</taxon>
        <taxon>Crustacea</taxon>
        <taxon>Branchiopoda</taxon>
        <taxon>Diplostraca</taxon>
        <taxon>Cladocera</taxon>
        <taxon>Anomopoda</taxon>
        <taxon>Daphniidae</taxon>
        <taxon>Daphnia</taxon>
    </lineage>
</organism>
<feature type="transmembrane region" description="Helical" evidence="7">
    <location>
        <begin position="530"/>
        <end position="548"/>
    </location>
</feature>
<comment type="caution">
    <text evidence="9">The sequence shown here is derived from an EMBL/GenBank/DDBJ whole genome shotgun (WGS) entry which is preliminary data.</text>
</comment>
<dbReference type="Pfam" id="PF05485">
    <property type="entry name" value="THAP"/>
    <property type="match status" value="1"/>
</dbReference>
<dbReference type="OrthoDB" id="6625162at2759"/>
<keyword evidence="10" id="KW-1185">Reference proteome</keyword>
<dbReference type="SMART" id="SM00980">
    <property type="entry name" value="THAP"/>
    <property type="match status" value="1"/>
</dbReference>
<dbReference type="GO" id="GO:0008270">
    <property type="term" value="F:zinc ion binding"/>
    <property type="evidence" value="ECO:0007669"/>
    <property type="project" value="UniProtKB-KW"/>
</dbReference>
<evidence type="ECO:0000313" key="9">
    <source>
        <dbReference type="EMBL" id="CAH0111485.1"/>
    </source>
</evidence>
<feature type="compositionally biased region" description="Basic and acidic residues" evidence="6">
    <location>
        <begin position="111"/>
        <end position="123"/>
    </location>
</feature>
<accession>A0A8J2RY34</accession>
<keyword evidence="7" id="KW-1133">Transmembrane helix</keyword>
<evidence type="ECO:0000256" key="2">
    <source>
        <dbReference type="ARBA" id="ARBA00022771"/>
    </source>
</evidence>
<sequence length="657" mass="73391">MPANCCIPYCDTGHVKNGKLIRRAMFKVPKDDHQREVWESIIPGKNPLNPRDKVCSVHFEEHDIRKANKFIIEGKEVFLPMLNWRLKENALPRIFPGCPNNLDKPLKMRKPPKDRIKTAEKSTKPSPDSVIREVSPTPAAEINGSNSNLNLAHDNTIALLLPFQYPPLSSTYFNKKKFSEEHFVVVQEELPSESGNNSSSKSIDVSDADQDEIILNYLSVEMMNPSKDESSSQHTKNTVHHSALQPLMEKEKAISSHLIEVNSTRSHGRSQDDHLNIREVRLPSLAWAWIEIPNRQPKTNMICAENVYIAGKIHIRRSVEIDLLTGVACYSLFGAFVGFDSLNTTFSSESDLSELLRCYGETKLCPGLPVSQFSGKKIPTSFLGYQDGEVLRSSKCTGIDPNSNPCKNCLLLFIMNSDKKTLNGLLNGVPSYQVLNNQEIHNIQTNDLAKLIQQEENKFWSVKPLYAFAALQLMFGMFLICGQFILNSGNCPATKSDFTPNGRIDYVSVEDNIRKFTDHCEGLPFPATTYAFWCGGIIFLTGLLNGLATKLKTNFLLVVSSFLCFVGYGVSLCCLIMSAVFANIFEINETHKVVLVGMAVISGLNFFVFILTSALFCRASCSCCQPRTPTIMYLSPVADDSTESSELQQHETFNLPA</sequence>
<dbReference type="Proteomes" id="UP000789390">
    <property type="component" value="Unassembled WGS sequence"/>
</dbReference>
<name>A0A8J2RY34_9CRUS</name>
<evidence type="ECO:0000256" key="1">
    <source>
        <dbReference type="ARBA" id="ARBA00022723"/>
    </source>
</evidence>
<dbReference type="EMBL" id="CAKKLH010000314">
    <property type="protein sequence ID" value="CAH0111485.1"/>
    <property type="molecule type" value="Genomic_DNA"/>
</dbReference>
<evidence type="ECO:0000259" key="8">
    <source>
        <dbReference type="PROSITE" id="PS50950"/>
    </source>
</evidence>
<keyword evidence="1" id="KW-0479">Metal-binding</keyword>
<dbReference type="SUPFAM" id="SSF57716">
    <property type="entry name" value="Glucocorticoid receptor-like (DNA-binding domain)"/>
    <property type="match status" value="1"/>
</dbReference>
<dbReference type="InterPro" id="IPR038441">
    <property type="entry name" value="THAP_Znf_sf"/>
</dbReference>
<evidence type="ECO:0000256" key="7">
    <source>
        <dbReference type="SAM" id="Phobius"/>
    </source>
</evidence>
<feature type="transmembrane region" description="Helical" evidence="7">
    <location>
        <begin position="555"/>
        <end position="581"/>
    </location>
</feature>
<keyword evidence="7" id="KW-0472">Membrane</keyword>
<feature type="region of interest" description="Disordered" evidence="6">
    <location>
        <begin position="102"/>
        <end position="134"/>
    </location>
</feature>
<dbReference type="PROSITE" id="PS50950">
    <property type="entry name" value="ZF_THAP"/>
    <property type="match status" value="1"/>
</dbReference>
<dbReference type="Gene3D" id="6.20.210.20">
    <property type="entry name" value="THAP domain"/>
    <property type="match status" value="1"/>
</dbReference>
<proteinExistence type="predicted"/>
<feature type="domain" description="THAP-type" evidence="8">
    <location>
        <begin position="1"/>
        <end position="95"/>
    </location>
</feature>
<evidence type="ECO:0000256" key="4">
    <source>
        <dbReference type="ARBA" id="ARBA00023125"/>
    </source>
</evidence>
<gene>
    <name evidence="9" type="ORF">DGAL_LOCUS15132</name>
</gene>
<dbReference type="AlphaFoldDB" id="A0A8J2RY34"/>
<feature type="transmembrane region" description="Helical" evidence="7">
    <location>
        <begin position="465"/>
        <end position="486"/>
    </location>
</feature>
<protein>
    <recommendedName>
        <fullName evidence="8">THAP-type domain-containing protein</fullName>
    </recommendedName>
</protein>
<dbReference type="SMART" id="SM00692">
    <property type="entry name" value="DM3"/>
    <property type="match status" value="1"/>
</dbReference>
<reference evidence="9" key="1">
    <citation type="submission" date="2021-11" db="EMBL/GenBank/DDBJ databases">
        <authorList>
            <person name="Schell T."/>
        </authorList>
    </citation>
    <scope>NUCLEOTIDE SEQUENCE</scope>
    <source>
        <strain evidence="9">M5</strain>
    </source>
</reference>
<evidence type="ECO:0000256" key="3">
    <source>
        <dbReference type="ARBA" id="ARBA00022833"/>
    </source>
</evidence>
<evidence type="ECO:0000256" key="5">
    <source>
        <dbReference type="PROSITE-ProRule" id="PRU00309"/>
    </source>
</evidence>
<keyword evidence="3" id="KW-0862">Zinc</keyword>
<keyword evidence="2 5" id="KW-0863">Zinc-finger</keyword>